<feature type="region of interest" description="Disordered" evidence="3">
    <location>
        <begin position="452"/>
        <end position="477"/>
    </location>
</feature>
<dbReference type="SUPFAM" id="SSF48452">
    <property type="entry name" value="TPR-like"/>
    <property type="match status" value="1"/>
</dbReference>
<keyword evidence="1" id="KW-0677">Repeat</keyword>
<feature type="repeat" description="PPR" evidence="2">
    <location>
        <begin position="287"/>
        <end position="317"/>
    </location>
</feature>
<gene>
    <name evidence="4" type="ORF">LGLO00237_LOCUS11602</name>
</gene>
<feature type="compositionally biased region" description="Acidic residues" evidence="3">
    <location>
        <begin position="454"/>
        <end position="477"/>
    </location>
</feature>
<feature type="repeat" description="PPR" evidence="2">
    <location>
        <begin position="323"/>
        <end position="357"/>
    </location>
</feature>
<dbReference type="InterPro" id="IPR051222">
    <property type="entry name" value="PPR/CCM1_RNA-binding"/>
</dbReference>
<feature type="repeat" description="PPR" evidence="2">
    <location>
        <begin position="42"/>
        <end position="76"/>
    </location>
</feature>
<feature type="repeat" description="PPR" evidence="2">
    <location>
        <begin position="358"/>
        <end position="392"/>
    </location>
</feature>
<dbReference type="PANTHER" id="PTHR47942:SF63">
    <property type="entry name" value="PENTATRICOPEPTIDE REPEAT-CONTAINING PROTEIN"/>
    <property type="match status" value="1"/>
</dbReference>
<evidence type="ECO:0008006" key="5">
    <source>
        <dbReference type="Google" id="ProtNLM"/>
    </source>
</evidence>
<proteinExistence type="predicted"/>
<evidence type="ECO:0000313" key="4">
    <source>
        <dbReference type="EMBL" id="CAE0660022.1"/>
    </source>
</evidence>
<dbReference type="PANTHER" id="PTHR47942">
    <property type="entry name" value="TETRATRICOPEPTIDE REPEAT (TPR)-LIKE SUPERFAMILY PROTEIN-RELATED"/>
    <property type="match status" value="1"/>
</dbReference>
<evidence type="ECO:0000256" key="2">
    <source>
        <dbReference type="PROSITE-ProRule" id="PRU00708"/>
    </source>
</evidence>
<evidence type="ECO:0000256" key="3">
    <source>
        <dbReference type="SAM" id="MobiDB-lite"/>
    </source>
</evidence>
<feature type="repeat" description="PPR" evidence="2">
    <location>
        <begin position="216"/>
        <end position="246"/>
    </location>
</feature>
<dbReference type="Pfam" id="PF01535">
    <property type="entry name" value="PPR"/>
    <property type="match status" value="2"/>
</dbReference>
<dbReference type="NCBIfam" id="TIGR00756">
    <property type="entry name" value="PPR"/>
    <property type="match status" value="5"/>
</dbReference>
<feature type="repeat" description="PPR" evidence="2">
    <location>
        <begin position="181"/>
        <end position="215"/>
    </location>
</feature>
<dbReference type="EMBL" id="HBIV01015927">
    <property type="protein sequence ID" value="CAE0660022.1"/>
    <property type="molecule type" value="Transcribed_RNA"/>
</dbReference>
<feature type="repeat" description="PPR" evidence="2">
    <location>
        <begin position="77"/>
        <end position="111"/>
    </location>
</feature>
<reference evidence="4" key="1">
    <citation type="submission" date="2021-01" db="EMBL/GenBank/DDBJ databases">
        <authorList>
            <person name="Corre E."/>
            <person name="Pelletier E."/>
            <person name="Niang G."/>
            <person name="Scheremetjew M."/>
            <person name="Finn R."/>
            <person name="Kale V."/>
            <person name="Holt S."/>
            <person name="Cochrane G."/>
            <person name="Meng A."/>
            <person name="Brown T."/>
            <person name="Cohen L."/>
        </authorList>
    </citation>
    <scope>NUCLEOTIDE SEQUENCE</scope>
    <source>
        <strain evidence="4">CCCM811</strain>
    </source>
</reference>
<organism evidence="4">
    <name type="scientific">Lotharella globosa</name>
    <dbReference type="NCBI Taxonomy" id="91324"/>
    <lineage>
        <taxon>Eukaryota</taxon>
        <taxon>Sar</taxon>
        <taxon>Rhizaria</taxon>
        <taxon>Cercozoa</taxon>
        <taxon>Chlorarachniophyceae</taxon>
        <taxon>Lotharella</taxon>
    </lineage>
</organism>
<protein>
    <recommendedName>
        <fullName evidence="5">Pentacotripeptide-repeat region of PRORP domain-containing protein</fullName>
    </recommendedName>
</protein>
<sequence>MKSAGVRGNVVTLSVIVEANKHDWERAAWWMASMSAEGIEPNIVVYSQLISAMSEARQWKKALSTYREMLDLGISPNSVTVASILRGFALAREWERAVSFYERVESQGVELDAVTLNTVLDALRRSGLGWEAAVNFLLKNPRRVNSANIGSYNTIISACSGVKEALSIFSLMANNTSIVPDAITYNTLIHKCSIFGAWEKTVMLVRQMRTASIDPDMRTYNSIINGFKHSGQWRRATAMLDFIEKKLGLRCDTVSYNSAMGACLHERKGYEAMRLFQQMGTRRIRRDIISFSTVIAAQAVEGRWREALGVFKSMRDEIGGKPSAIPYNSMIHAYGRARMWEEARALFETMTRERVNPTLVSYSSLINAYCLTNNWSQAIETYEEMKRVGIQPTAVTFTPLVKIIRLLDRQRALQLTRDMNTVALYPRILDLMPNDVDAAEYRGGFDAEGISEFSGDEGSWDVDDDHLEDSEEDYTRL</sequence>
<dbReference type="Pfam" id="PF13041">
    <property type="entry name" value="PPR_2"/>
    <property type="match status" value="3"/>
</dbReference>
<evidence type="ECO:0000256" key="1">
    <source>
        <dbReference type="ARBA" id="ARBA00022737"/>
    </source>
</evidence>
<name>A0A6U3C7J8_9EUKA</name>
<dbReference type="PROSITE" id="PS51375">
    <property type="entry name" value="PPR"/>
    <property type="match status" value="8"/>
</dbReference>
<dbReference type="AlphaFoldDB" id="A0A6U3C7J8"/>
<feature type="repeat" description="PPR" evidence="2">
    <location>
        <begin position="252"/>
        <end position="286"/>
    </location>
</feature>
<dbReference type="InterPro" id="IPR002885">
    <property type="entry name" value="PPR_rpt"/>
</dbReference>
<accession>A0A6U3C7J8</accession>
<dbReference type="Gene3D" id="1.25.40.10">
    <property type="entry name" value="Tetratricopeptide repeat domain"/>
    <property type="match status" value="3"/>
</dbReference>
<dbReference type="InterPro" id="IPR011990">
    <property type="entry name" value="TPR-like_helical_dom_sf"/>
</dbReference>